<proteinExistence type="predicted"/>
<dbReference type="GO" id="GO:0005524">
    <property type="term" value="F:ATP binding"/>
    <property type="evidence" value="ECO:0007669"/>
    <property type="project" value="InterPro"/>
</dbReference>
<dbReference type="InterPro" id="IPR041628">
    <property type="entry name" value="ChlI/MoxR_AAA_lid"/>
</dbReference>
<dbReference type="EMBL" id="BAEE01000013">
    <property type="protein sequence ID" value="GAB08648.1"/>
    <property type="molecule type" value="Genomic_DNA"/>
</dbReference>
<dbReference type="SUPFAM" id="SSF52540">
    <property type="entry name" value="P-loop containing nucleoside triphosphate hydrolases"/>
    <property type="match status" value="1"/>
</dbReference>
<dbReference type="Pfam" id="PF17863">
    <property type="entry name" value="AAA_lid_2"/>
    <property type="match status" value="1"/>
</dbReference>
<accession>G7GYH3</accession>
<evidence type="ECO:0000313" key="3">
    <source>
        <dbReference type="Proteomes" id="UP000035088"/>
    </source>
</evidence>
<gene>
    <name evidence="2" type="ORF">GOARA_013_00920</name>
</gene>
<dbReference type="AlphaFoldDB" id="G7GYH3"/>
<comment type="caution">
    <text evidence="2">The sequence shown here is derived from an EMBL/GenBank/DDBJ whole genome shotgun (WGS) entry which is preliminary data.</text>
</comment>
<dbReference type="GO" id="GO:0016887">
    <property type="term" value="F:ATP hydrolysis activity"/>
    <property type="evidence" value="ECO:0007669"/>
    <property type="project" value="InterPro"/>
</dbReference>
<dbReference type="RefSeq" id="WP_007320725.1">
    <property type="nucleotide sequence ID" value="NZ_BAEE01000013.1"/>
</dbReference>
<dbReference type="SMART" id="SM00382">
    <property type="entry name" value="AAA"/>
    <property type="match status" value="1"/>
</dbReference>
<dbReference type="InterPro" id="IPR052989">
    <property type="entry name" value="Mg-chelatase_DI-like"/>
</dbReference>
<dbReference type="Proteomes" id="UP000035088">
    <property type="component" value="Unassembled WGS sequence"/>
</dbReference>
<dbReference type="PANTHER" id="PTHR35023:SF1">
    <property type="entry name" value="MG-PROTOPORPHYRIN IX CHELATASE"/>
    <property type="match status" value="1"/>
</dbReference>
<evidence type="ECO:0000259" key="1">
    <source>
        <dbReference type="SMART" id="SM00382"/>
    </source>
</evidence>
<dbReference type="Pfam" id="PF07728">
    <property type="entry name" value="AAA_5"/>
    <property type="match status" value="1"/>
</dbReference>
<dbReference type="PANTHER" id="PTHR35023">
    <property type="entry name" value="CHELATASE-RELATED"/>
    <property type="match status" value="1"/>
</dbReference>
<evidence type="ECO:0000313" key="2">
    <source>
        <dbReference type="EMBL" id="GAB08648.1"/>
    </source>
</evidence>
<sequence>MSTAFPFTAIVGHREFKQALLLCAIDPGLGGVLAMGDRGTAKSTLVRSLADLLRIAGIPAPVVDLPLGATEDRVVGSLDVDAALARGAAEFRPGLLAEANDGFLYIDEVNLLDDFLVDLLLDVSASGTNIVERDGLSHSHPARFVLVGSGNPEEGALRPQLEDRFGLSTRVTTIADVAARTEIVRRRLDFDADPVGFATRFAESQRALAQRIASARDRVDDTVVHDDVLTRAVQLCAEAEVVGHRGEVVLVRAARALAALRAAGAESGSRPATVADEHLRDIAGLVLCHRTRRDAADNPQRTIARVRNAVTAVLGSPTAA</sequence>
<keyword evidence="3" id="KW-1185">Reference proteome</keyword>
<dbReference type="InterPro" id="IPR027417">
    <property type="entry name" value="P-loop_NTPase"/>
</dbReference>
<organism evidence="2 3">
    <name type="scientific">Gordonia araii NBRC 100433</name>
    <dbReference type="NCBI Taxonomy" id="1073574"/>
    <lineage>
        <taxon>Bacteria</taxon>
        <taxon>Bacillati</taxon>
        <taxon>Actinomycetota</taxon>
        <taxon>Actinomycetes</taxon>
        <taxon>Mycobacteriales</taxon>
        <taxon>Gordoniaceae</taxon>
        <taxon>Gordonia</taxon>
    </lineage>
</organism>
<dbReference type="OrthoDB" id="9775079at2"/>
<dbReference type="InterPro" id="IPR011704">
    <property type="entry name" value="ATPase_dyneun-rel_AAA"/>
</dbReference>
<dbReference type="STRING" id="1073574.GOARA_013_00920"/>
<feature type="domain" description="AAA+ ATPase" evidence="1">
    <location>
        <begin position="28"/>
        <end position="194"/>
    </location>
</feature>
<dbReference type="Gene3D" id="3.40.50.300">
    <property type="entry name" value="P-loop containing nucleotide triphosphate hydrolases"/>
    <property type="match status" value="1"/>
</dbReference>
<dbReference type="InterPro" id="IPR003593">
    <property type="entry name" value="AAA+_ATPase"/>
</dbReference>
<dbReference type="Gene3D" id="1.10.8.80">
    <property type="entry name" value="Magnesium chelatase subunit I, C-Terminal domain"/>
    <property type="match status" value="1"/>
</dbReference>
<name>G7GYH3_9ACTN</name>
<reference evidence="2 3" key="1">
    <citation type="submission" date="2011-11" db="EMBL/GenBank/DDBJ databases">
        <title>Whole genome shotgun sequence of Gordonia araii NBRC 100433.</title>
        <authorList>
            <person name="Yoshida Y."/>
            <person name="Hosoyama A."/>
            <person name="Tsuchikane K."/>
            <person name="Katsumata H."/>
            <person name="Yamazaki S."/>
            <person name="Fujita N."/>
        </authorList>
    </citation>
    <scope>NUCLEOTIDE SEQUENCE [LARGE SCALE GENOMIC DNA]</scope>
    <source>
        <strain evidence="2 3">NBRC 100433</strain>
    </source>
</reference>
<protein>
    <submittedName>
        <fullName evidence="2">Putative magnesium chelatase subunit</fullName>
    </submittedName>
</protein>